<evidence type="ECO:0000256" key="6">
    <source>
        <dbReference type="PIRSR" id="PIRSR000337-1"/>
    </source>
</evidence>
<evidence type="ECO:0000313" key="8">
    <source>
        <dbReference type="EMBL" id="MCX8997432.1"/>
    </source>
</evidence>
<keyword evidence="9" id="KW-1185">Reference proteome</keyword>
<dbReference type="PIRSF" id="PIRSF000337">
    <property type="entry name" value="NTA_MOA"/>
    <property type="match status" value="1"/>
</dbReference>
<dbReference type="PANTHER" id="PTHR30011">
    <property type="entry name" value="ALKANESULFONATE MONOOXYGENASE-RELATED"/>
    <property type="match status" value="1"/>
</dbReference>
<evidence type="ECO:0000256" key="1">
    <source>
        <dbReference type="ARBA" id="ARBA00022630"/>
    </source>
</evidence>
<comment type="similarity">
    <text evidence="5">Belongs to the NtaA/SnaA/DszA monooxygenase family.</text>
</comment>
<dbReference type="AlphaFoldDB" id="A0AAE3SUS9"/>
<dbReference type="Pfam" id="PF00296">
    <property type="entry name" value="Bac_luciferase"/>
    <property type="match status" value="1"/>
</dbReference>
<feature type="binding site" evidence="6">
    <location>
        <position position="148"/>
    </location>
    <ligand>
        <name>FMN</name>
        <dbReference type="ChEBI" id="CHEBI:58210"/>
    </ligand>
</feature>
<accession>A0AAE3SUS9</accession>
<dbReference type="Gene3D" id="3.20.20.30">
    <property type="entry name" value="Luciferase-like domain"/>
    <property type="match status" value="1"/>
</dbReference>
<feature type="binding site" evidence="6">
    <location>
        <position position="223"/>
    </location>
    <ligand>
        <name>FMN</name>
        <dbReference type="ChEBI" id="CHEBI:58210"/>
    </ligand>
</feature>
<name>A0AAE3SUS9_9HYPH</name>
<dbReference type="InterPro" id="IPR036661">
    <property type="entry name" value="Luciferase-like_sf"/>
</dbReference>
<dbReference type="EMBL" id="JANFPI010000003">
    <property type="protein sequence ID" value="MCX8997432.1"/>
    <property type="molecule type" value="Genomic_DNA"/>
</dbReference>
<reference evidence="8" key="1">
    <citation type="submission" date="2022-07" db="EMBL/GenBank/DDBJ databases">
        <title>Ectorhizobium quercum gen.nov., sp. nov.</title>
        <authorList>
            <person name="Ma T."/>
            <person name="Li Y."/>
        </authorList>
    </citation>
    <scope>NUCLEOTIDE SEQUENCE</scope>
    <source>
        <strain evidence="8">BDR2-2</strain>
    </source>
</reference>
<feature type="binding site" evidence="6">
    <location>
        <position position="222"/>
    </location>
    <ligand>
        <name>FMN</name>
        <dbReference type="ChEBI" id="CHEBI:58210"/>
    </ligand>
</feature>
<dbReference type="CDD" id="cd01095">
    <property type="entry name" value="Nitrilotriacetate_monoxgenase"/>
    <property type="match status" value="1"/>
</dbReference>
<feature type="binding site" evidence="6">
    <location>
        <position position="98"/>
    </location>
    <ligand>
        <name>FMN</name>
        <dbReference type="ChEBI" id="CHEBI:58210"/>
    </ligand>
</feature>
<evidence type="ECO:0000259" key="7">
    <source>
        <dbReference type="Pfam" id="PF00296"/>
    </source>
</evidence>
<keyword evidence="1 6" id="KW-0285">Flavoprotein</keyword>
<dbReference type="NCBIfam" id="TIGR03860">
    <property type="entry name" value="FMN_nitrolo"/>
    <property type="match status" value="1"/>
</dbReference>
<comment type="caution">
    <text evidence="8">The sequence shown here is derived from an EMBL/GenBank/DDBJ whole genome shotgun (WGS) entry which is preliminary data.</text>
</comment>
<dbReference type="InterPro" id="IPR051260">
    <property type="entry name" value="Diverse_substr_monoxygenases"/>
</dbReference>
<keyword evidence="2 6" id="KW-0288">FMN</keyword>
<dbReference type="GO" id="GO:0016705">
    <property type="term" value="F:oxidoreductase activity, acting on paired donors, with incorporation or reduction of molecular oxygen"/>
    <property type="evidence" value="ECO:0007669"/>
    <property type="project" value="InterPro"/>
</dbReference>
<organism evidence="8 9">
    <name type="scientific">Ectorhizobium quercum</name>
    <dbReference type="NCBI Taxonomy" id="2965071"/>
    <lineage>
        <taxon>Bacteria</taxon>
        <taxon>Pseudomonadati</taxon>
        <taxon>Pseudomonadota</taxon>
        <taxon>Alphaproteobacteria</taxon>
        <taxon>Hyphomicrobiales</taxon>
        <taxon>Rhizobiaceae</taxon>
        <taxon>Ectorhizobium</taxon>
    </lineage>
</organism>
<evidence type="ECO:0000313" key="9">
    <source>
        <dbReference type="Proteomes" id="UP001208771"/>
    </source>
</evidence>
<protein>
    <submittedName>
        <fullName evidence="8">LLM class flavin-dependent oxidoreductase</fullName>
    </submittedName>
</protein>
<dbReference type="PANTHER" id="PTHR30011:SF16">
    <property type="entry name" value="C2H2 FINGER DOMAIN TRANSCRIPTION FACTOR (EUROFUNG)-RELATED"/>
    <property type="match status" value="1"/>
</dbReference>
<dbReference type="InterPro" id="IPR011251">
    <property type="entry name" value="Luciferase-like_dom"/>
</dbReference>
<dbReference type="InterPro" id="IPR016215">
    <property type="entry name" value="NTA_MOA"/>
</dbReference>
<dbReference type="SUPFAM" id="SSF51679">
    <property type="entry name" value="Bacterial luciferase-like"/>
    <property type="match status" value="1"/>
</dbReference>
<keyword evidence="3" id="KW-0560">Oxidoreductase</keyword>
<evidence type="ECO:0000256" key="4">
    <source>
        <dbReference type="ARBA" id="ARBA00023033"/>
    </source>
</evidence>
<proteinExistence type="inferred from homology"/>
<dbReference type="GO" id="GO:0004497">
    <property type="term" value="F:monooxygenase activity"/>
    <property type="evidence" value="ECO:0007669"/>
    <property type="project" value="UniProtKB-KW"/>
</dbReference>
<feature type="binding site" evidence="6">
    <location>
        <position position="56"/>
    </location>
    <ligand>
        <name>FMN</name>
        <dbReference type="ChEBI" id="CHEBI:58210"/>
    </ligand>
</feature>
<keyword evidence="4" id="KW-0503">Monooxygenase</keyword>
<feature type="binding site" evidence="6">
    <location>
        <position position="152"/>
    </location>
    <ligand>
        <name>FMN</name>
        <dbReference type="ChEBI" id="CHEBI:58210"/>
    </ligand>
</feature>
<evidence type="ECO:0000256" key="2">
    <source>
        <dbReference type="ARBA" id="ARBA00022643"/>
    </source>
</evidence>
<feature type="domain" description="Luciferase-like" evidence="7">
    <location>
        <begin position="21"/>
        <end position="385"/>
    </location>
</feature>
<evidence type="ECO:0000256" key="5">
    <source>
        <dbReference type="ARBA" id="ARBA00033748"/>
    </source>
</evidence>
<sequence length="444" mass="49242">MARKLALGAFLHGFGHHQAGWRHPSTDPDSEFSLRHYVKLATIAERGTFDLVFLADAAGWRDWEVDTMKHMSRSAILEPLTLLTALAVSTSRIGLVATASTTYYEPYTVARLFASIDHISGGRAGWNLVTSTTESEARNFSLAAQIPHSERYARADEFAEVVRGLWDSWDDDAFPRDKETALYFDPDRVRRLNHKGKYFSVQGPLNVPRSPQGHPVMVQAGSSEAGRELASKTADLVFTAQPTIEAAQAFYADLKGRMAAHGRAPDELRILPGIVPTIGRTLAEAEARQQELQELVPPAVGLAQLRDLFGGFDLSGYPLDGPLPDIPETEGGKTRRQILIDMARCENLSIRQLYQKTTAARGFLSIVGTPEMVADEMQRWFEEGAADGFNVMAPVMSRDLEDFVDLVVPILKERGLMHDAYVGTTLREHLGLRRPLSPFRQAQE</sequence>
<dbReference type="RefSeq" id="WP_306411220.1">
    <property type="nucleotide sequence ID" value="NZ_JANFPI010000003.1"/>
</dbReference>
<gene>
    <name evidence="8" type="ORF">NOF55_09960</name>
</gene>
<evidence type="ECO:0000256" key="3">
    <source>
        <dbReference type="ARBA" id="ARBA00023002"/>
    </source>
</evidence>
<dbReference type="Proteomes" id="UP001208771">
    <property type="component" value="Unassembled WGS sequence"/>
</dbReference>